<feature type="domain" description="HTH marR-type" evidence="1">
    <location>
        <begin position="17"/>
        <end position="60"/>
    </location>
</feature>
<accession>A0A7G9Y3E9</accession>
<gene>
    <name evidence="2" type="ORF">MMHALIEK_00008</name>
</gene>
<dbReference type="GO" id="GO:0003700">
    <property type="term" value="F:DNA-binding transcription factor activity"/>
    <property type="evidence" value="ECO:0007669"/>
    <property type="project" value="InterPro"/>
</dbReference>
<dbReference type="Pfam" id="PF12802">
    <property type="entry name" value="MarR_2"/>
    <property type="match status" value="1"/>
</dbReference>
<reference evidence="2" key="1">
    <citation type="submission" date="2020-06" db="EMBL/GenBank/DDBJ databases">
        <title>Unique genomic features of the anaerobic methanotrophic archaea.</title>
        <authorList>
            <person name="Chadwick G.L."/>
            <person name="Skennerton C.T."/>
            <person name="Laso-Perez R."/>
            <person name="Leu A.O."/>
            <person name="Speth D.R."/>
            <person name="Yu H."/>
            <person name="Morgan-Lang C."/>
            <person name="Hatzenpichler R."/>
            <person name="Goudeau D."/>
            <person name="Malmstrom R."/>
            <person name="Brazelton W.J."/>
            <person name="Woyke T."/>
            <person name="Hallam S.J."/>
            <person name="Tyson G.W."/>
            <person name="Wegener G."/>
            <person name="Boetius A."/>
            <person name="Orphan V."/>
        </authorList>
    </citation>
    <scope>NUCLEOTIDE SEQUENCE</scope>
</reference>
<sequence length="316" mass="36209">MHHYDTPMNVKLSELELRVIYLLDGSLTMGELAERASVTRGYISRAVASLRDKGFVEISKSGITKNVSLTNNLHAVTLRTILHKRSYMPLTKLLQGSGIRVLAVLSGGRADFANLRDESGVSVATLWRWIKKFKEHAMLLSRNHEYKLPHDLQDIQEFLKYYCAYSATSTLREISPEGDFIATHGFEFLFTSNKTIAHENVKPSGLTAISETIPLMLTEKYYFHSSRRLLIEEMAVHAIVADPHSKRDLTYVILYILKTKLDKDLFFRISTRYGVADISQSILNLLTIKKQPEQSFMPSLSYIKEKAEEYNIRWQE</sequence>
<proteinExistence type="predicted"/>
<evidence type="ECO:0000259" key="1">
    <source>
        <dbReference type="Pfam" id="PF12802"/>
    </source>
</evidence>
<dbReference type="EMBL" id="MT630749">
    <property type="protein sequence ID" value="QNO42533.1"/>
    <property type="molecule type" value="Genomic_DNA"/>
</dbReference>
<dbReference type="SUPFAM" id="SSF46785">
    <property type="entry name" value="Winged helix' DNA-binding domain"/>
    <property type="match status" value="1"/>
</dbReference>
<dbReference type="InterPro" id="IPR036390">
    <property type="entry name" value="WH_DNA-bd_sf"/>
</dbReference>
<dbReference type="InterPro" id="IPR036388">
    <property type="entry name" value="WH-like_DNA-bd_sf"/>
</dbReference>
<protein>
    <recommendedName>
        <fullName evidence="1">HTH marR-type domain-containing protein</fullName>
    </recommendedName>
</protein>
<dbReference type="CDD" id="cd00090">
    <property type="entry name" value="HTH_ARSR"/>
    <property type="match status" value="1"/>
</dbReference>
<name>A0A7G9Y3E9_9EURY</name>
<dbReference type="InterPro" id="IPR011991">
    <property type="entry name" value="ArsR-like_HTH"/>
</dbReference>
<dbReference type="AlphaFoldDB" id="A0A7G9Y3E9"/>
<evidence type="ECO:0000313" key="2">
    <source>
        <dbReference type="EMBL" id="QNO42533.1"/>
    </source>
</evidence>
<organism evidence="2">
    <name type="scientific">Candidatus Methanogaster sp. ANME-2c ERB4</name>
    <dbReference type="NCBI Taxonomy" id="2759911"/>
    <lineage>
        <taxon>Archaea</taxon>
        <taxon>Methanobacteriati</taxon>
        <taxon>Methanobacteriota</taxon>
        <taxon>Stenosarchaea group</taxon>
        <taxon>Methanomicrobia</taxon>
        <taxon>Methanosarcinales</taxon>
        <taxon>ANME-2 cluster</taxon>
        <taxon>Candidatus Methanogasteraceae</taxon>
        <taxon>Candidatus Methanogaster</taxon>
    </lineage>
</organism>
<dbReference type="InterPro" id="IPR000835">
    <property type="entry name" value="HTH_MarR-typ"/>
</dbReference>
<dbReference type="Gene3D" id="1.10.10.10">
    <property type="entry name" value="Winged helix-like DNA-binding domain superfamily/Winged helix DNA-binding domain"/>
    <property type="match status" value="1"/>
</dbReference>